<name>A0A820VR81_9BILA</name>
<reference evidence="2" key="1">
    <citation type="submission" date="2021-02" db="EMBL/GenBank/DDBJ databases">
        <authorList>
            <person name="Nowell W R."/>
        </authorList>
    </citation>
    <scope>NUCLEOTIDE SEQUENCE</scope>
</reference>
<dbReference type="AlphaFoldDB" id="A0A820VR81"/>
<comment type="caution">
    <text evidence="2">The sequence shown here is derived from an EMBL/GenBank/DDBJ whole genome shotgun (WGS) entry which is preliminary data.</text>
</comment>
<feature type="region of interest" description="Disordered" evidence="1">
    <location>
        <begin position="93"/>
        <end position="157"/>
    </location>
</feature>
<gene>
    <name evidence="2" type="ORF">OVN521_LOCUS41013</name>
</gene>
<dbReference type="Proteomes" id="UP000663866">
    <property type="component" value="Unassembled WGS sequence"/>
</dbReference>
<protein>
    <submittedName>
        <fullName evidence="2">Uncharacterized protein</fullName>
    </submittedName>
</protein>
<organism evidence="2 3">
    <name type="scientific">Rotaria magnacalcarata</name>
    <dbReference type="NCBI Taxonomy" id="392030"/>
    <lineage>
        <taxon>Eukaryota</taxon>
        <taxon>Metazoa</taxon>
        <taxon>Spiralia</taxon>
        <taxon>Gnathifera</taxon>
        <taxon>Rotifera</taxon>
        <taxon>Eurotatoria</taxon>
        <taxon>Bdelloidea</taxon>
        <taxon>Philodinida</taxon>
        <taxon>Philodinidae</taxon>
        <taxon>Rotaria</taxon>
    </lineage>
</organism>
<evidence type="ECO:0000313" key="3">
    <source>
        <dbReference type="Proteomes" id="UP000663866"/>
    </source>
</evidence>
<accession>A0A820VR81</accession>
<evidence type="ECO:0000313" key="2">
    <source>
        <dbReference type="EMBL" id="CAF4505691.1"/>
    </source>
</evidence>
<evidence type="ECO:0000256" key="1">
    <source>
        <dbReference type="SAM" id="MobiDB-lite"/>
    </source>
</evidence>
<keyword evidence="3" id="KW-1185">Reference proteome</keyword>
<dbReference type="EMBL" id="CAJOBG010054027">
    <property type="protein sequence ID" value="CAF4505691.1"/>
    <property type="molecule type" value="Genomic_DNA"/>
</dbReference>
<feature type="compositionally biased region" description="Low complexity" evidence="1">
    <location>
        <begin position="110"/>
        <end position="145"/>
    </location>
</feature>
<proteinExistence type="predicted"/>
<sequence length="157" mass="17312">MQAANDAIKCNNCKGKHLATANDCPDFLEQEKRMLNLFNQYSSTSSPTTTTPLLHDSNEFLSLPSMYQRQQGLLHNDSLDELINLLTINTKDKNQLTTATTTKPKKQINKPTTTSAVTTAKPTTTTTSAETIAKSTTTTNTTTNDSIKKTKRKSKDI</sequence>